<feature type="coiled-coil region" evidence="1">
    <location>
        <begin position="68"/>
        <end position="95"/>
    </location>
</feature>
<dbReference type="InterPro" id="IPR058593">
    <property type="entry name" value="ARB_07466-like_C"/>
</dbReference>
<evidence type="ECO:0000259" key="4">
    <source>
        <dbReference type="Pfam" id="PF26571"/>
    </source>
</evidence>
<keyword evidence="6" id="KW-1185">Reference proteome</keyword>
<dbReference type="Proteomes" id="UP001595872">
    <property type="component" value="Unassembled WGS sequence"/>
</dbReference>
<dbReference type="EMBL" id="JBHSIT010000022">
    <property type="protein sequence ID" value="MFC4913957.1"/>
    <property type="molecule type" value="Genomic_DNA"/>
</dbReference>
<feature type="signal peptide" evidence="3">
    <location>
        <begin position="1"/>
        <end position="35"/>
    </location>
</feature>
<feature type="region of interest" description="Disordered" evidence="2">
    <location>
        <begin position="187"/>
        <end position="211"/>
    </location>
</feature>
<evidence type="ECO:0000256" key="1">
    <source>
        <dbReference type="SAM" id="Coils"/>
    </source>
</evidence>
<evidence type="ECO:0000256" key="2">
    <source>
        <dbReference type="SAM" id="MobiDB-lite"/>
    </source>
</evidence>
<protein>
    <submittedName>
        <fullName evidence="5">Coiled-coil domain-containing protein</fullName>
    </submittedName>
</protein>
<sequence length="326" mass="35144">MTGRGAAARRARVVGVSLALAVAALAMPNSGAALGAPGDPKDDKAEYAKLKKRADALAKEYRGELLSLDETKQAARRAEANADRLSREYETARGAVGRLAASSYMTGQLDTVPMVTSGDTGRAVHDAAVVEHLARNNGRKIENLRTLTDQAARAREDARAKLAAVRKEIDDLEGQRDRVRKLLAKYKPEKPVQSGRPDGAGGGTKSPIMGNTMTPRMRTVMQEIDAKFGPFPAIGCARPGDPQDHGSGRACDFMENANGQMPSASAQAHGDRVAQYVIDNASRLGIKYVIWKQRIYDMRGSGGWRGMEDRGGITQNHFDHVHVSVL</sequence>
<feature type="domain" description="ARB-07466-like C-terminal" evidence="4">
    <location>
        <begin position="211"/>
        <end position="318"/>
    </location>
</feature>
<accession>A0ABV9UFL5</accession>
<reference evidence="6" key="1">
    <citation type="journal article" date="2019" name="Int. J. Syst. Evol. Microbiol.">
        <title>The Global Catalogue of Microorganisms (GCM) 10K type strain sequencing project: providing services to taxonomists for standard genome sequencing and annotation.</title>
        <authorList>
            <consortium name="The Broad Institute Genomics Platform"/>
            <consortium name="The Broad Institute Genome Sequencing Center for Infectious Disease"/>
            <person name="Wu L."/>
            <person name="Ma J."/>
        </authorList>
    </citation>
    <scope>NUCLEOTIDE SEQUENCE [LARGE SCALE GENOMIC DNA]</scope>
    <source>
        <strain evidence="6">KLKA75</strain>
    </source>
</reference>
<evidence type="ECO:0000256" key="3">
    <source>
        <dbReference type="SAM" id="SignalP"/>
    </source>
</evidence>
<keyword evidence="1" id="KW-0175">Coiled coil</keyword>
<name>A0ABV9UFL5_9ACTN</name>
<organism evidence="5 6">
    <name type="scientific">Actinomadura gamaensis</name>
    <dbReference type="NCBI Taxonomy" id="1763541"/>
    <lineage>
        <taxon>Bacteria</taxon>
        <taxon>Bacillati</taxon>
        <taxon>Actinomycetota</taxon>
        <taxon>Actinomycetes</taxon>
        <taxon>Streptosporangiales</taxon>
        <taxon>Thermomonosporaceae</taxon>
        <taxon>Actinomadura</taxon>
    </lineage>
</organism>
<comment type="caution">
    <text evidence="5">The sequence shown here is derived from an EMBL/GenBank/DDBJ whole genome shotgun (WGS) entry which is preliminary data.</text>
</comment>
<dbReference type="Pfam" id="PF26571">
    <property type="entry name" value="VldE"/>
    <property type="match status" value="1"/>
</dbReference>
<keyword evidence="3" id="KW-0732">Signal</keyword>
<feature type="coiled-coil region" evidence="1">
    <location>
        <begin position="141"/>
        <end position="182"/>
    </location>
</feature>
<proteinExistence type="predicted"/>
<evidence type="ECO:0000313" key="5">
    <source>
        <dbReference type="EMBL" id="MFC4913957.1"/>
    </source>
</evidence>
<gene>
    <name evidence="5" type="ORF">ACFPCY_42190</name>
</gene>
<dbReference type="RefSeq" id="WP_378265389.1">
    <property type="nucleotide sequence ID" value="NZ_JBHSIT010000022.1"/>
</dbReference>
<feature type="chain" id="PRO_5045810104" evidence="3">
    <location>
        <begin position="36"/>
        <end position="326"/>
    </location>
</feature>
<evidence type="ECO:0000313" key="6">
    <source>
        <dbReference type="Proteomes" id="UP001595872"/>
    </source>
</evidence>